<dbReference type="InterPro" id="IPR012336">
    <property type="entry name" value="Thioredoxin-like_fold"/>
</dbReference>
<keyword evidence="5 10" id="KW-1133">Transmembrane helix</keyword>
<evidence type="ECO:0000313" key="12">
    <source>
        <dbReference type="EMBL" id="MCW1925850.1"/>
    </source>
</evidence>
<dbReference type="InterPro" id="IPR036249">
    <property type="entry name" value="Thioredoxin-like_sf"/>
</dbReference>
<sequence>MKAGWLFVACGVAIHALLVFVKSSQGIAGCGSACDEVLSSRWSFVAGVPVPWFGIAAYLLTGVALRWRKPLLLATCLVLLGGAVVWFLVVQAFVLHRFCGWCLTAHVVALATITWGWRELKGMASFTWSLAVVGGVAPIAAVILIQVFGPVAATHRIEAAAPFSTAASQLHAQGGGRKVDFDGGMKRYDVEALPRLGSADAKHVLVEYFDYQCPACRTMHGFLEALRLRHPKDIAVIVLPVPLERSCNRLLGPKDTAHPGSCELSRAALAVWRSAPAAFEEVHRSIFTDPQAGLRLAREKASTTSEDDAWINEMLKVNAEDWIVFSSSTKHLPKLLIRDRRILHGLPSSEADFLRVMQQELGL</sequence>
<dbReference type="SUPFAM" id="SSF52833">
    <property type="entry name" value="Thioredoxin-like"/>
    <property type="match status" value="1"/>
</dbReference>
<comment type="similarity">
    <text evidence="2">Belongs to the VKOR family.</text>
</comment>
<keyword evidence="4" id="KW-0874">Quinone</keyword>
<keyword evidence="3 10" id="KW-0812">Transmembrane</keyword>
<comment type="subcellular location">
    <subcellularLocation>
        <location evidence="1">Membrane</location>
        <topology evidence="1">Multi-pass membrane protein</topology>
    </subcellularLocation>
</comment>
<evidence type="ECO:0000256" key="3">
    <source>
        <dbReference type="ARBA" id="ARBA00022692"/>
    </source>
</evidence>
<dbReference type="InterPro" id="IPR012932">
    <property type="entry name" value="VKOR"/>
</dbReference>
<evidence type="ECO:0000256" key="10">
    <source>
        <dbReference type="SAM" id="Phobius"/>
    </source>
</evidence>
<evidence type="ECO:0000256" key="1">
    <source>
        <dbReference type="ARBA" id="ARBA00004141"/>
    </source>
</evidence>
<evidence type="ECO:0000256" key="7">
    <source>
        <dbReference type="ARBA" id="ARBA00023136"/>
    </source>
</evidence>
<dbReference type="Gene3D" id="1.20.1440.130">
    <property type="entry name" value="VKOR domain"/>
    <property type="match status" value="1"/>
</dbReference>
<dbReference type="SMART" id="SM00756">
    <property type="entry name" value="VKc"/>
    <property type="match status" value="1"/>
</dbReference>
<dbReference type="RefSeq" id="WP_264489957.1">
    <property type="nucleotide sequence ID" value="NZ_JAPDDT010000018.1"/>
</dbReference>
<evidence type="ECO:0000256" key="5">
    <source>
        <dbReference type="ARBA" id="ARBA00022989"/>
    </source>
</evidence>
<dbReference type="Pfam" id="PF07884">
    <property type="entry name" value="VKOR"/>
    <property type="match status" value="1"/>
</dbReference>
<protein>
    <submittedName>
        <fullName evidence="12">Thioredoxin domain-containing protein</fullName>
    </submittedName>
</protein>
<gene>
    <name evidence="12" type="ORF">OKA05_25045</name>
</gene>
<keyword evidence="6" id="KW-0560">Oxidoreductase</keyword>
<evidence type="ECO:0000256" key="4">
    <source>
        <dbReference type="ARBA" id="ARBA00022719"/>
    </source>
</evidence>
<comment type="caution">
    <text evidence="12">The sequence shown here is derived from an EMBL/GenBank/DDBJ whole genome shotgun (WGS) entry which is preliminary data.</text>
</comment>
<organism evidence="12 13">
    <name type="scientific">Luteolibacter arcticus</name>
    <dbReference type="NCBI Taxonomy" id="1581411"/>
    <lineage>
        <taxon>Bacteria</taxon>
        <taxon>Pseudomonadati</taxon>
        <taxon>Verrucomicrobiota</taxon>
        <taxon>Verrucomicrobiia</taxon>
        <taxon>Verrucomicrobiales</taxon>
        <taxon>Verrucomicrobiaceae</taxon>
        <taxon>Luteolibacter</taxon>
    </lineage>
</organism>
<feature type="transmembrane region" description="Helical" evidence="10">
    <location>
        <begin position="42"/>
        <end position="64"/>
    </location>
</feature>
<evidence type="ECO:0000256" key="6">
    <source>
        <dbReference type="ARBA" id="ARBA00023002"/>
    </source>
</evidence>
<name>A0ABT3GQT8_9BACT</name>
<keyword evidence="8" id="KW-1015">Disulfide bond</keyword>
<dbReference type="Gene3D" id="3.40.30.10">
    <property type="entry name" value="Glutaredoxin"/>
    <property type="match status" value="1"/>
</dbReference>
<evidence type="ECO:0000259" key="11">
    <source>
        <dbReference type="SMART" id="SM00756"/>
    </source>
</evidence>
<evidence type="ECO:0000256" key="8">
    <source>
        <dbReference type="ARBA" id="ARBA00023157"/>
    </source>
</evidence>
<evidence type="ECO:0000256" key="2">
    <source>
        <dbReference type="ARBA" id="ARBA00006214"/>
    </source>
</evidence>
<feature type="domain" description="Vitamin K epoxide reductase" evidence="11">
    <location>
        <begin position="3"/>
        <end position="118"/>
    </location>
</feature>
<keyword evidence="9" id="KW-0676">Redox-active center</keyword>
<evidence type="ECO:0000313" key="13">
    <source>
        <dbReference type="Proteomes" id="UP001320876"/>
    </source>
</evidence>
<dbReference type="Proteomes" id="UP001320876">
    <property type="component" value="Unassembled WGS sequence"/>
</dbReference>
<evidence type="ECO:0000256" key="9">
    <source>
        <dbReference type="ARBA" id="ARBA00023284"/>
    </source>
</evidence>
<reference evidence="12 13" key="1">
    <citation type="submission" date="2022-10" db="EMBL/GenBank/DDBJ databases">
        <title>Luteolibacter arcticus strain CCTCC AB 2014275, whole genome shotgun sequencing project.</title>
        <authorList>
            <person name="Zhao G."/>
            <person name="Shen L."/>
        </authorList>
    </citation>
    <scope>NUCLEOTIDE SEQUENCE [LARGE SCALE GENOMIC DNA]</scope>
    <source>
        <strain evidence="12 13">CCTCC AB 2014275</strain>
    </source>
</reference>
<feature type="transmembrane region" description="Helical" evidence="10">
    <location>
        <begin position="128"/>
        <end position="148"/>
    </location>
</feature>
<dbReference type="InterPro" id="IPR038354">
    <property type="entry name" value="VKOR_sf"/>
</dbReference>
<keyword evidence="13" id="KW-1185">Reference proteome</keyword>
<dbReference type="Pfam" id="PF13462">
    <property type="entry name" value="Thioredoxin_4"/>
    <property type="match status" value="1"/>
</dbReference>
<proteinExistence type="inferred from homology"/>
<keyword evidence="7 10" id="KW-0472">Membrane</keyword>
<dbReference type="EMBL" id="JAPDDT010000018">
    <property type="protein sequence ID" value="MCW1925850.1"/>
    <property type="molecule type" value="Genomic_DNA"/>
</dbReference>
<accession>A0ABT3GQT8</accession>
<feature type="transmembrane region" description="Helical" evidence="10">
    <location>
        <begin position="95"/>
        <end position="116"/>
    </location>
</feature>
<feature type="transmembrane region" description="Helical" evidence="10">
    <location>
        <begin position="71"/>
        <end position="89"/>
    </location>
</feature>